<proteinExistence type="inferred from homology"/>
<sequence>MNDNLNMKITETRNPASEELDTKSTSEIIKLINEEDATVAHSVAETIPEITGLVEAIVPRMRKGGRIIYVGAGTSGRLGIIDAVECVPTFSLEPGRVVGILAGGEDAMFRAKEGIEDSQAKGKEAIKEHNVNELDTVIGIAASGSTPYVIGAVKTARKLGALTGAVVCNYNSELAENVDHKIRAVVGPEVLTGSTRLKAGTAQKMILNTISTTVMIRLGKVYNNLMVDLKATNAKLRERARGIVTEITGIDNKEADEILKAADYQVKEAIIMIKRGCDLAEAKNLLDESQGDLRSIIG</sequence>
<dbReference type="HAMAP" id="MF_00068">
    <property type="entry name" value="MurQ"/>
    <property type="match status" value="1"/>
</dbReference>
<evidence type="ECO:0000256" key="12">
    <source>
        <dbReference type="HAMAP-Rule" id="MF_00068"/>
    </source>
</evidence>
<evidence type="ECO:0000256" key="6">
    <source>
        <dbReference type="ARBA" id="ARBA00060672"/>
    </source>
</evidence>
<dbReference type="NCBIfam" id="NF003915">
    <property type="entry name" value="PRK05441.1"/>
    <property type="match status" value="1"/>
</dbReference>
<dbReference type="GO" id="GO:0009254">
    <property type="term" value="P:peptidoglycan turnover"/>
    <property type="evidence" value="ECO:0007669"/>
    <property type="project" value="TreeGrafter"/>
</dbReference>
<dbReference type="RefSeq" id="WP_270454355.1">
    <property type="nucleotide sequence ID" value="NZ_JADPIE010000005.1"/>
</dbReference>
<comment type="pathway">
    <text evidence="6">Cell wall biogenesis.</text>
</comment>
<comment type="pathway">
    <text evidence="12">Amino-sugar metabolism; N-acetylmuramate degradation.</text>
</comment>
<dbReference type="Gene3D" id="3.40.50.10490">
    <property type="entry name" value="Glucose-6-phosphate isomerase like protein, domain 1"/>
    <property type="match status" value="1"/>
</dbReference>
<feature type="active site" description="Proton donor" evidence="12">
    <location>
        <position position="85"/>
    </location>
</feature>
<comment type="caution">
    <text evidence="15">The sequence shown here is derived from an EMBL/GenBank/DDBJ whole genome shotgun (WGS) entry which is preliminary data.</text>
</comment>
<evidence type="ECO:0000313" key="15">
    <source>
        <dbReference type="EMBL" id="MBF8437382.1"/>
    </source>
</evidence>
<keyword evidence="2 12" id="KW-0456">Lyase</keyword>
<evidence type="ECO:0000256" key="1">
    <source>
        <dbReference type="ARBA" id="ARBA00011738"/>
    </source>
</evidence>
<dbReference type="InterPro" id="IPR046348">
    <property type="entry name" value="SIS_dom_sf"/>
</dbReference>
<dbReference type="FunFam" id="3.40.50.10490:FF:000014">
    <property type="entry name" value="N-acetylmuramic acid 6-phosphate etherase"/>
    <property type="match status" value="1"/>
</dbReference>
<dbReference type="GO" id="GO:0046348">
    <property type="term" value="P:amino sugar catabolic process"/>
    <property type="evidence" value="ECO:0007669"/>
    <property type="project" value="InterPro"/>
</dbReference>
<evidence type="ECO:0000256" key="11">
    <source>
        <dbReference type="ARBA" id="ARBA00084049"/>
    </source>
</evidence>
<feature type="domain" description="SIS" evidence="14">
    <location>
        <begin position="57"/>
        <end position="220"/>
    </location>
</feature>
<dbReference type="Pfam" id="PF22645">
    <property type="entry name" value="GKRP_SIS_N"/>
    <property type="match status" value="1"/>
</dbReference>
<feature type="compositionally biased region" description="Polar residues" evidence="13">
    <location>
        <begin position="1"/>
        <end position="15"/>
    </location>
</feature>
<evidence type="ECO:0000256" key="13">
    <source>
        <dbReference type="SAM" id="MobiDB-lite"/>
    </source>
</evidence>
<evidence type="ECO:0000256" key="8">
    <source>
        <dbReference type="ARBA" id="ARBA00067056"/>
    </source>
</evidence>
<dbReference type="Pfam" id="PF20741">
    <property type="entry name" value="GKRP-like_C"/>
    <property type="match status" value="1"/>
</dbReference>
<dbReference type="NCBIfam" id="TIGR00274">
    <property type="entry name" value="N-acetylmuramic acid 6-phosphate etherase"/>
    <property type="match status" value="1"/>
</dbReference>
<dbReference type="Proteomes" id="UP000621436">
    <property type="component" value="Unassembled WGS sequence"/>
</dbReference>
<protein>
    <recommendedName>
        <fullName evidence="9 12">N-acetylmuramic acid 6-phosphate etherase</fullName>
        <shortName evidence="12">MurNAc-6-P etherase</shortName>
        <ecNumber evidence="8 12">4.2.1.126</ecNumber>
    </recommendedName>
    <alternativeName>
        <fullName evidence="11 12">N-acetylmuramic acid 6-phosphate hydrolase</fullName>
    </alternativeName>
    <alternativeName>
        <fullName evidence="10 12">N-acetylmuramic acid 6-phosphate lyase</fullName>
    </alternativeName>
</protein>
<dbReference type="InterPro" id="IPR040190">
    <property type="entry name" value="MURQ/GCKR"/>
</dbReference>
<accession>A0A931FAW5</accession>
<keyword evidence="16" id="KW-1185">Reference proteome</keyword>
<dbReference type="CDD" id="cd05007">
    <property type="entry name" value="SIS_Etherase"/>
    <property type="match status" value="1"/>
</dbReference>
<dbReference type="FunFam" id="1.10.8.1080:FF:000001">
    <property type="entry name" value="N-acetylmuramic acid 6-phosphate etherase"/>
    <property type="match status" value="1"/>
</dbReference>
<comment type="subunit">
    <text evidence="1 12">Homodimer.</text>
</comment>
<dbReference type="GO" id="GO:0097367">
    <property type="term" value="F:carbohydrate derivative binding"/>
    <property type="evidence" value="ECO:0007669"/>
    <property type="project" value="InterPro"/>
</dbReference>
<dbReference type="EC" id="4.2.1.126" evidence="8 12"/>
<evidence type="ECO:0000256" key="7">
    <source>
        <dbReference type="ARBA" id="ARBA00061234"/>
    </source>
</evidence>
<evidence type="ECO:0000256" key="5">
    <source>
        <dbReference type="ARBA" id="ARBA00060595"/>
    </source>
</evidence>
<comment type="pathway">
    <text evidence="5">Amino-sugar metabolism; 1,6-anhydro-N-acetylmuramate degradation.</text>
</comment>
<feature type="region of interest" description="Disordered" evidence="13">
    <location>
        <begin position="1"/>
        <end position="21"/>
    </location>
</feature>
<dbReference type="InterPro" id="IPR005486">
    <property type="entry name" value="Glucokinase_regulatory_CS"/>
</dbReference>
<evidence type="ECO:0000256" key="9">
    <source>
        <dbReference type="ARBA" id="ARBA00070061"/>
    </source>
</evidence>
<organism evidence="15 16">
    <name type="scientific">Halonatronomonas betaini</name>
    <dbReference type="NCBI Taxonomy" id="2778430"/>
    <lineage>
        <taxon>Bacteria</taxon>
        <taxon>Bacillati</taxon>
        <taxon>Bacillota</taxon>
        <taxon>Clostridia</taxon>
        <taxon>Halanaerobiales</taxon>
        <taxon>Halarsenatibacteraceae</taxon>
        <taxon>Halonatronomonas</taxon>
    </lineage>
</organism>
<dbReference type="Gene3D" id="1.10.8.1080">
    <property type="match status" value="1"/>
</dbReference>
<dbReference type="PANTHER" id="PTHR10088:SF4">
    <property type="entry name" value="GLUCOKINASE REGULATORY PROTEIN"/>
    <property type="match status" value="1"/>
</dbReference>
<dbReference type="GO" id="GO:0016835">
    <property type="term" value="F:carbon-oxygen lyase activity"/>
    <property type="evidence" value="ECO:0007669"/>
    <property type="project" value="UniProtKB-UniRule"/>
</dbReference>
<dbReference type="PROSITE" id="PS01272">
    <property type="entry name" value="GCKR"/>
    <property type="match status" value="1"/>
</dbReference>
<feature type="active site" evidence="12">
    <location>
        <position position="116"/>
    </location>
</feature>
<evidence type="ECO:0000256" key="10">
    <source>
        <dbReference type="ARBA" id="ARBA00077905"/>
    </source>
</evidence>
<dbReference type="AlphaFoldDB" id="A0A931FAW5"/>
<evidence type="ECO:0000256" key="2">
    <source>
        <dbReference type="ARBA" id="ARBA00023239"/>
    </source>
</evidence>
<name>A0A931FAW5_9FIRM</name>
<comment type="function">
    <text evidence="12">Specifically catalyzes the cleavage of the D-lactyl ether substituent of MurNAc 6-phosphate, producing GlcNAc 6-phosphate and D-lactate.</text>
</comment>
<comment type="miscellaneous">
    <text evidence="12">A lyase-type mechanism (elimination/hydration) is suggested for the cleavage of the lactyl ether bond of MurNAc 6-phosphate, with the formation of an alpha,beta-unsaturated aldehyde intermediate with (E)-stereochemistry, followed by the syn addition of water to give product.</text>
</comment>
<dbReference type="SUPFAM" id="SSF53697">
    <property type="entry name" value="SIS domain"/>
    <property type="match status" value="1"/>
</dbReference>
<dbReference type="GO" id="GO:0016803">
    <property type="term" value="F:ether hydrolase activity"/>
    <property type="evidence" value="ECO:0007669"/>
    <property type="project" value="TreeGrafter"/>
</dbReference>
<dbReference type="PROSITE" id="PS51464">
    <property type="entry name" value="SIS"/>
    <property type="match status" value="1"/>
</dbReference>
<dbReference type="NCBIfam" id="NF009222">
    <property type="entry name" value="PRK12570.1"/>
    <property type="match status" value="1"/>
</dbReference>
<evidence type="ECO:0000256" key="4">
    <source>
        <dbReference type="ARBA" id="ARBA00051747"/>
    </source>
</evidence>
<dbReference type="PANTHER" id="PTHR10088">
    <property type="entry name" value="GLUCOKINASE REGULATORY PROTEIN"/>
    <property type="match status" value="1"/>
</dbReference>
<gene>
    <name evidence="12 15" type="primary">murQ</name>
    <name evidence="15" type="ORF">I0Q91_09845</name>
</gene>
<reference evidence="15" key="1">
    <citation type="submission" date="2020-11" db="EMBL/GenBank/DDBJ databases">
        <title>Halonatronomonas betainensis gen. nov., sp. nov. a novel haloalkaliphilic representative of the family Halanaerobiacae capable of betaine degradation.</title>
        <authorList>
            <person name="Boltyanskaya Y."/>
            <person name="Kevbrin V."/>
            <person name="Detkova E."/>
            <person name="Grouzdev D.S."/>
            <person name="Koziaeva V."/>
            <person name="Zhilina T."/>
        </authorList>
    </citation>
    <scope>NUCLEOTIDE SEQUENCE</scope>
    <source>
        <strain evidence="15">Z-7014</strain>
    </source>
</reference>
<comment type="similarity">
    <text evidence="7 12">Belongs to the GCKR-like family. MurNAc-6-P etherase subfamily.</text>
</comment>
<dbReference type="EMBL" id="JADPIE010000005">
    <property type="protein sequence ID" value="MBF8437382.1"/>
    <property type="molecule type" value="Genomic_DNA"/>
</dbReference>
<keyword evidence="3 12" id="KW-0119">Carbohydrate metabolism</keyword>
<evidence type="ECO:0000259" key="14">
    <source>
        <dbReference type="PROSITE" id="PS51464"/>
    </source>
</evidence>
<dbReference type="InterPro" id="IPR005488">
    <property type="entry name" value="Etherase_MurQ"/>
</dbReference>
<evidence type="ECO:0000256" key="3">
    <source>
        <dbReference type="ARBA" id="ARBA00023277"/>
    </source>
</evidence>
<comment type="catalytic activity">
    <reaction evidence="4 12">
        <text>N-acetyl-D-muramate 6-phosphate + H2O = N-acetyl-D-glucosamine 6-phosphate + (R)-lactate</text>
        <dbReference type="Rhea" id="RHEA:26410"/>
        <dbReference type="ChEBI" id="CHEBI:15377"/>
        <dbReference type="ChEBI" id="CHEBI:16004"/>
        <dbReference type="ChEBI" id="CHEBI:57513"/>
        <dbReference type="ChEBI" id="CHEBI:58722"/>
        <dbReference type="EC" id="4.2.1.126"/>
    </reaction>
</comment>
<evidence type="ECO:0000313" key="16">
    <source>
        <dbReference type="Proteomes" id="UP000621436"/>
    </source>
</evidence>
<dbReference type="InterPro" id="IPR001347">
    <property type="entry name" value="SIS_dom"/>
</dbReference>